<organism evidence="2 3">
    <name type="scientific">Nicrophorus vespilloides</name>
    <name type="common">Boreal carrion beetle</name>
    <dbReference type="NCBI Taxonomy" id="110193"/>
    <lineage>
        <taxon>Eukaryota</taxon>
        <taxon>Metazoa</taxon>
        <taxon>Ecdysozoa</taxon>
        <taxon>Arthropoda</taxon>
        <taxon>Hexapoda</taxon>
        <taxon>Insecta</taxon>
        <taxon>Pterygota</taxon>
        <taxon>Neoptera</taxon>
        <taxon>Endopterygota</taxon>
        <taxon>Coleoptera</taxon>
        <taxon>Polyphaga</taxon>
        <taxon>Staphyliniformia</taxon>
        <taxon>Silphidae</taxon>
        <taxon>Nicrophorinae</taxon>
        <taxon>Nicrophorus</taxon>
    </lineage>
</organism>
<dbReference type="PROSITE" id="PS50088">
    <property type="entry name" value="ANK_REPEAT"/>
    <property type="match status" value="1"/>
</dbReference>
<evidence type="ECO:0000313" key="2">
    <source>
        <dbReference type="Proteomes" id="UP000695000"/>
    </source>
</evidence>
<dbReference type="InterPro" id="IPR036770">
    <property type="entry name" value="Ankyrin_rpt-contain_sf"/>
</dbReference>
<dbReference type="Proteomes" id="UP000695000">
    <property type="component" value="Unplaced"/>
</dbReference>
<dbReference type="SUPFAM" id="SSF48403">
    <property type="entry name" value="Ankyrin repeat"/>
    <property type="match status" value="1"/>
</dbReference>
<dbReference type="PANTHER" id="PTHR24192">
    <property type="entry name" value="ANKYRIN REPEAT DOMAIN 40"/>
    <property type="match status" value="1"/>
</dbReference>
<protein>
    <submittedName>
        <fullName evidence="3">Ankyrin repeat domain-containing protein 40-like</fullName>
    </submittedName>
</protein>
<dbReference type="GeneID" id="108567048"/>
<dbReference type="PROSITE" id="PS50297">
    <property type="entry name" value="ANK_REP_REGION"/>
    <property type="match status" value="1"/>
</dbReference>
<gene>
    <name evidence="3" type="primary">LOC108567048</name>
</gene>
<feature type="repeat" description="ANK" evidence="1">
    <location>
        <begin position="37"/>
        <end position="69"/>
    </location>
</feature>
<accession>A0ABM1N7D3</accession>
<dbReference type="InterPro" id="IPR039195">
    <property type="entry name" value="ANKRD40"/>
</dbReference>
<keyword evidence="1" id="KW-0040">ANK repeat</keyword>
<evidence type="ECO:0000313" key="3">
    <source>
        <dbReference type="RefSeq" id="XP_017782733.1"/>
    </source>
</evidence>
<dbReference type="InterPro" id="IPR002110">
    <property type="entry name" value="Ankyrin_rpt"/>
</dbReference>
<proteinExistence type="predicted"/>
<dbReference type="Pfam" id="PF12796">
    <property type="entry name" value="Ank_2"/>
    <property type="match status" value="1"/>
</dbReference>
<dbReference type="SMART" id="SM00248">
    <property type="entry name" value="ANK"/>
    <property type="match status" value="2"/>
</dbReference>
<dbReference type="Gene3D" id="1.25.40.20">
    <property type="entry name" value="Ankyrin repeat-containing domain"/>
    <property type="match status" value="1"/>
</dbReference>
<evidence type="ECO:0000256" key="1">
    <source>
        <dbReference type="PROSITE-ProRule" id="PRU00023"/>
    </source>
</evidence>
<sequence length="246" mass="28059">MANLEERFREAACMGDLDAVQALIAQNIDVNSKNPVNGWTALHWACRRGNEDVVRVLLNSGADSKLENDKGEKPVNVCNHQNIASLLGESITPNNYYQEESSTKFVPNYIRNAPLNGQVEIPPKLRPRHDFTSLPTTSLPSQTDDLVLKVRVFGSSDPDFIEIEMPRWKLTYSTLLHICCEELEISETRVERIRKLPNTRLRKDNDVKRLTDFQCLEIVLKTPITLDKLNNSYQSISTCKDQKILY</sequence>
<dbReference type="RefSeq" id="XP_017782733.1">
    <property type="nucleotide sequence ID" value="XM_017927244.1"/>
</dbReference>
<keyword evidence="2" id="KW-1185">Reference proteome</keyword>
<dbReference type="PANTHER" id="PTHR24192:SF3">
    <property type="entry name" value="ANKYRIN REPEAT DOMAIN 40"/>
    <property type="match status" value="1"/>
</dbReference>
<name>A0ABM1N7D3_NICVS</name>
<reference evidence="3" key="1">
    <citation type="submission" date="2025-08" db="UniProtKB">
        <authorList>
            <consortium name="RefSeq"/>
        </authorList>
    </citation>
    <scope>IDENTIFICATION</scope>
    <source>
        <tissue evidence="3">Whole Larva</tissue>
    </source>
</reference>